<comment type="pathway">
    <text evidence="2">Pyrimidine metabolism; UMP biosynthesis via de novo pathway.</text>
</comment>
<dbReference type="RefSeq" id="WP_130609450.1">
    <property type="nucleotide sequence ID" value="NZ_AP019368.1"/>
</dbReference>
<dbReference type="InterPro" id="IPR013785">
    <property type="entry name" value="Aldolase_TIM"/>
</dbReference>
<evidence type="ECO:0000256" key="2">
    <source>
        <dbReference type="ARBA" id="ARBA00004725"/>
    </source>
</evidence>
<dbReference type="Gene3D" id="3.20.20.70">
    <property type="entry name" value="Aldolase class I"/>
    <property type="match status" value="1"/>
</dbReference>
<dbReference type="GO" id="GO:0006221">
    <property type="term" value="P:pyrimidine nucleotide biosynthetic process"/>
    <property type="evidence" value="ECO:0007669"/>
    <property type="project" value="UniProtKB-KW"/>
</dbReference>
<evidence type="ECO:0000256" key="5">
    <source>
        <dbReference type="ARBA" id="ARBA00022975"/>
    </source>
</evidence>
<feature type="domain" description="Dihydroorotate dehydrogenase catalytic" evidence="7">
    <location>
        <begin position="124"/>
        <end position="370"/>
    </location>
</feature>
<dbReference type="GO" id="GO:0006207">
    <property type="term" value="P:'de novo' pyrimidine nucleobase biosynthetic process"/>
    <property type="evidence" value="ECO:0007669"/>
    <property type="project" value="TreeGrafter"/>
</dbReference>
<dbReference type="InterPro" id="IPR005720">
    <property type="entry name" value="Dihydroorotate_DH_cat"/>
</dbReference>
<organism evidence="8 9">
    <name type="scientific">Fluviispira sanaruensis</name>
    <dbReference type="NCBI Taxonomy" id="2493639"/>
    <lineage>
        <taxon>Bacteria</taxon>
        <taxon>Pseudomonadati</taxon>
        <taxon>Bdellovibrionota</taxon>
        <taxon>Oligoflexia</taxon>
        <taxon>Silvanigrellales</taxon>
        <taxon>Silvanigrellaceae</taxon>
        <taxon>Fluviispira</taxon>
    </lineage>
</organism>
<keyword evidence="9" id="KW-1185">Reference proteome</keyword>
<dbReference type="PANTHER" id="PTHR48109">
    <property type="entry name" value="DIHYDROOROTATE DEHYDROGENASE (QUINONE), MITOCHONDRIAL-RELATED"/>
    <property type="match status" value="1"/>
</dbReference>
<dbReference type="SUPFAM" id="SSF51395">
    <property type="entry name" value="FMN-linked oxidoreductases"/>
    <property type="match status" value="1"/>
</dbReference>
<name>A0A4P2VP61_FLUSA</name>
<dbReference type="Pfam" id="PF01180">
    <property type="entry name" value="DHO_dh"/>
    <property type="match status" value="1"/>
</dbReference>
<evidence type="ECO:0000313" key="9">
    <source>
        <dbReference type="Proteomes" id="UP000291236"/>
    </source>
</evidence>
<reference evidence="8 9" key="1">
    <citation type="submission" date="2018-12" db="EMBL/GenBank/DDBJ databases">
        <title>Rubrispira sanarue gen. nov., sp., nov., a member of the order Silvanigrellales, isolated from a brackish lake in Hamamatsu Japan.</title>
        <authorList>
            <person name="Maejima Y."/>
            <person name="Iino T."/>
            <person name="Muraguchi Y."/>
            <person name="Fukuda K."/>
            <person name="Nojiri H."/>
            <person name="Ohkuma M."/>
            <person name="Moriuchi R."/>
            <person name="Dohra H."/>
            <person name="Kimbara K."/>
            <person name="Shintani M."/>
        </authorList>
    </citation>
    <scope>NUCLEOTIDE SEQUENCE [LARGE SCALE GENOMIC DNA]</scope>
    <source>
        <strain evidence="8 9">RF1110005</strain>
    </source>
</reference>
<dbReference type="EMBL" id="AP019368">
    <property type="protein sequence ID" value="BBH53499.1"/>
    <property type="molecule type" value="Genomic_DNA"/>
</dbReference>
<dbReference type="GO" id="GO:0004152">
    <property type="term" value="F:dihydroorotate dehydrogenase activity"/>
    <property type="evidence" value="ECO:0007669"/>
    <property type="project" value="TreeGrafter"/>
</dbReference>
<proteinExistence type="predicted"/>
<evidence type="ECO:0000313" key="8">
    <source>
        <dbReference type="EMBL" id="BBH53499.1"/>
    </source>
</evidence>
<comment type="cofactor">
    <cofactor evidence="1">
        <name>FMN</name>
        <dbReference type="ChEBI" id="CHEBI:58210"/>
    </cofactor>
</comment>
<keyword evidence="6" id="KW-0560">Oxidoreductase</keyword>
<evidence type="ECO:0000256" key="6">
    <source>
        <dbReference type="ARBA" id="ARBA00023002"/>
    </source>
</evidence>
<keyword evidence="3" id="KW-0285">Flavoprotein</keyword>
<accession>A0A4P2VP61</accession>
<dbReference type="KEGG" id="sbf:JCM31447_19430"/>
<dbReference type="Proteomes" id="UP000291236">
    <property type="component" value="Chromosome"/>
</dbReference>
<sequence length="378" mass="41171">MYNANASYEENYARGPDQNFLRNRHFPKLEYLKSPQYEFLGAPLHIPFGVAAGPLLNALYVRAVLNAGFCLPVYKTVRSVAWDCNKWPNILSLKSENKSLYADENNHVIGELFSESDYINKRISISNSFGVPSQSVDKWQSDLATLNDYSTKKGYHVSLSFQGSRFLGANSKEITENFYKDVLKITELACAGILASGFSIIEMNLSCPNEVQAPLYKDLKSAIETINCAHKIISEQKSKVKLVVKLGVLNAEETSIFIAETAGKIDAISAINTVSAKITRKNGSPALGNGALYGGVCGSYIFNQGLSMVGLLSETREKLGIQKSELGIIGVGGVVSAKEFASYLSAGADIVHAATGMMWNLELASEIATHLKVPFQLS</sequence>
<gene>
    <name evidence="8" type="ORF">JCM31447_19430</name>
</gene>
<keyword evidence="5" id="KW-0665">Pyrimidine biosynthesis</keyword>
<dbReference type="OrthoDB" id="9794954at2"/>
<evidence type="ECO:0000256" key="4">
    <source>
        <dbReference type="ARBA" id="ARBA00022643"/>
    </source>
</evidence>
<dbReference type="GO" id="GO:0005737">
    <property type="term" value="C:cytoplasm"/>
    <property type="evidence" value="ECO:0007669"/>
    <property type="project" value="InterPro"/>
</dbReference>
<dbReference type="PANTHER" id="PTHR48109:SF1">
    <property type="entry name" value="DIHYDROOROTATE DEHYDROGENASE (FUMARATE)"/>
    <property type="match status" value="1"/>
</dbReference>
<dbReference type="AlphaFoldDB" id="A0A4P2VP61"/>
<protein>
    <submittedName>
        <fullName evidence="8">Dihydroorotate oxidase</fullName>
    </submittedName>
</protein>
<evidence type="ECO:0000256" key="3">
    <source>
        <dbReference type="ARBA" id="ARBA00022630"/>
    </source>
</evidence>
<dbReference type="InterPro" id="IPR050074">
    <property type="entry name" value="DHO_dehydrogenase"/>
</dbReference>
<keyword evidence="4" id="KW-0288">FMN</keyword>
<evidence type="ECO:0000259" key="7">
    <source>
        <dbReference type="Pfam" id="PF01180"/>
    </source>
</evidence>
<evidence type="ECO:0000256" key="1">
    <source>
        <dbReference type="ARBA" id="ARBA00001917"/>
    </source>
</evidence>